<dbReference type="SMART" id="SM00671">
    <property type="entry name" value="SEL1"/>
    <property type="match status" value="4"/>
</dbReference>
<dbReference type="InterPro" id="IPR006597">
    <property type="entry name" value="Sel1-like"/>
</dbReference>
<evidence type="ECO:0000313" key="1">
    <source>
        <dbReference type="EMBL" id="OIQ69478.1"/>
    </source>
</evidence>
<dbReference type="GO" id="GO:0008800">
    <property type="term" value="F:beta-lactamase activity"/>
    <property type="evidence" value="ECO:0007669"/>
    <property type="project" value="UniProtKB-EC"/>
</dbReference>
<reference evidence="1" key="1">
    <citation type="submission" date="2016-10" db="EMBL/GenBank/DDBJ databases">
        <title>Sequence of Gallionella enrichment culture.</title>
        <authorList>
            <person name="Poehlein A."/>
            <person name="Muehling M."/>
            <person name="Daniel R."/>
        </authorList>
    </citation>
    <scope>NUCLEOTIDE SEQUENCE</scope>
</reference>
<dbReference type="InterPro" id="IPR050767">
    <property type="entry name" value="Sel1_AlgK"/>
</dbReference>
<comment type="caution">
    <text evidence="1">The sequence shown here is derived from an EMBL/GenBank/DDBJ whole genome shotgun (WGS) entry which is preliminary data.</text>
</comment>
<dbReference type="Gene3D" id="1.25.40.10">
    <property type="entry name" value="Tetratricopeptide repeat domain"/>
    <property type="match status" value="1"/>
</dbReference>
<dbReference type="InterPro" id="IPR011990">
    <property type="entry name" value="TPR-like_helical_dom_sf"/>
</dbReference>
<protein>
    <submittedName>
        <fullName evidence="1">Putative beta-lactamase HcpC</fullName>
        <ecNumber evidence="1">3.5.2.6</ecNumber>
    </submittedName>
</protein>
<dbReference type="SUPFAM" id="SSF81901">
    <property type="entry name" value="HCP-like"/>
    <property type="match status" value="1"/>
</dbReference>
<sequence length="210" mass="22349">MDALACVSLQRELAEALGSGMQHKRRGSFEAAAQAFSVAAQGGNAVAEYQLGCLYLHGHGVFPDHAQVAYWWERSAAQGYVKALACLGTFYKKENGAVPANPSKAAELLGAAAAKRHAIAQYQLADMYARGHGVARDLEQASELFRQSAEQGCGPAQYRLGLCYADGLGVRPDLETAAYWLQRAANQGCAPATASLSRLLQRTDADAEAT</sequence>
<organism evidence="1">
    <name type="scientific">mine drainage metagenome</name>
    <dbReference type="NCBI Taxonomy" id="410659"/>
    <lineage>
        <taxon>unclassified sequences</taxon>
        <taxon>metagenomes</taxon>
        <taxon>ecological metagenomes</taxon>
    </lineage>
</organism>
<dbReference type="EC" id="3.5.2.6" evidence="1"/>
<dbReference type="PANTHER" id="PTHR11102">
    <property type="entry name" value="SEL-1-LIKE PROTEIN"/>
    <property type="match status" value="1"/>
</dbReference>
<name>A0A1J5PDQ7_9ZZZZ</name>
<proteinExistence type="predicted"/>
<dbReference type="EMBL" id="MLJW01004702">
    <property type="protein sequence ID" value="OIQ69478.1"/>
    <property type="molecule type" value="Genomic_DNA"/>
</dbReference>
<accession>A0A1J5PDQ7</accession>
<dbReference type="AlphaFoldDB" id="A0A1J5PDQ7"/>
<gene>
    <name evidence="1" type="primary">hcpC_15</name>
    <name evidence="1" type="ORF">GALL_489210</name>
</gene>
<keyword evidence="1" id="KW-0378">Hydrolase</keyword>
<dbReference type="Pfam" id="PF08238">
    <property type="entry name" value="Sel1"/>
    <property type="match status" value="4"/>
</dbReference>
<dbReference type="PANTHER" id="PTHR11102:SF160">
    <property type="entry name" value="ERAD-ASSOCIATED E3 UBIQUITIN-PROTEIN LIGASE COMPONENT HRD3"/>
    <property type="match status" value="1"/>
</dbReference>